<keyword evidence="3" id="KW-1185">Reference proteome</keyword>
<dbReference type="OrthoDB" id="5595695at2759"/>
<evidence type="ECO:0000256" key="1">
    <source>
        <dbReference type="SAM" id="MobiDB-lite"/>
    </source>
</evidence>
<dbReference type="AlphaFoldDB" id="A0A9P9H116"/>
<dbReference type="InterPro" id="IPR053187">
    <property type="entry name" value="Notoamide_regulator"/>
</dbReference>
<dbReference type="CDD" id="cd12148">
    <property type="entry name" value="fungal_TF_MHR"/>
    <property type="match status" value="1"/>
</dbReference>
<dbReference type="EMBL" id="JAGTJS010000014">
    <property type="protein sequence ID" value="KAH7248274.1"/>
    <property type="molecule type" value="Genomic_DNA"/>
</dbReference>
<protein>
    <recommendedName>
        <fullName evidence="4">Transcription factor domain-containing protein</fullName>
    </recommendedName>
</protein>
<feature type="region of interest" description="Disordered" evidence="1">
    <location>
        <begin position="1"/>
        <end position="28"/>
    </location>
</feature>
<name>A0A9P9H116_FUSSL</name>
<dbReference type="PANTHER" id="PTHR47256:SF1">
    <property type="entry name" value="ZN(II)2CYS6 TRANSCRIPTION FACTOR (EUROFUNG)"/>
    <property type="match status" value="1"/>
</dbReference>
<evidence type="ECO:0000313" key="2">
    <source>
        <dbReference type="EMBL" id="KAH7248274.1"/>
    </source>
</evidence>
<evidence type="ECO:0000313" key="3">
    <source>
        <dbReference type="Proteomes" id="UP000736672"/>
    </source>
</evidence>
<dbReference type="PANTHER" id="PTHR47256">
    <property type="entry name" value="ZN(II)2CYS6 TRANSCRIPTION FACTOR (EUROFUNG)-RELATED"/>
    <property type="match status" value="1"/>
</dbReference>
<gene>
    <name evidence="2" type="ORF">B0J15DRAFT_514396</name>
</gene>
<dbReference type="Proteomes" id="UP000736672">
    <property type="component" value="Unassembled WGS sequence"/>
</dbReference>
<organism evidence="2 3">
    <name type="scientific">Fusarium solani</name>
    <name type="common">Filamentous fungus</name>
    <dbReference type="NCBI Taxonomy" id="169388"/>
    <lineage>
        <taxon>Eukaryota</taxon>
        <taxon>Fungi</taxon>
        <taxon>Dikarya</taxon>
        <taxon>Ascomycota</taxon>
        <taxon>Pezizomycotina</taxon>
        <taxon>Sordariomycetes</taxon>
        <taxon>Hypocreomycetidae</taxon>
        <taxon>Hypocreales</taxon>
        <taxon>Nectriaceae</taxon>
        <taxon>Fusarium</taxon>
        <taxon>Fusarium solani species complex</taxon>
    </lineage>
</organism>
<feature type="compositionally biased region" description="Low complexity" evidence="1">
    <location>
        <begin position="117"/>
        <end position="130"/>
    </location>
</feature>
<accession>A0A9P9H116</accession>
<sequence length="512" mass="58389">MSESHASRYRPLLPGPTRGDLPGAPPPRIATRKRSVVKTACGACRQRRVKTRQPGEMEEILRQIWGGRDVKSVMEDIQERSLLHQLTSAPAFGNQPSVASGSHSPNIAFRGPATGHSISGSSQGQSPASARRYGHPEHIFEKTWRDTQHTYAEDNILVDIPGYTLPLSRWTTISSDDKPLSYLLLLYWTCDTVCSRVIDRTIFEEDLKSLDPPSSQPHALCFCSPFLVNALLALYTTNQATFRQSSDPNTRGRAFAEEAARLLPLEDICPRMQARYLTLRLDDVPRSTGVAITGARQRREAHALSWISWGFHVWDWRPNHCYRITKKPNRPKTWRDETTSPLCKRDNPDYWWFPYPVSVVPQKALKREIFDAEYDLTEITEQVLEFLILPEEGRPPRRNTKRAMELYTRLSGWKFSLPEPLQAENAVLPAAILLHLSVELIIISILRPFDGLTKEEFGPFDPVTMCYAHVRNIMSTLWHFRALYTLRNEHWTIQAASACAFQVLFDIEASLI</sequence>
<proteinExistence type="predicted"/>
<feature type="region of interest" description="Disordered" evidence="1">
    <location>
        <begin position="94"/>
        <end position="132"/>
    </location>
</feature>
<reference evidence="2" key="1">
    <citation type="journal article" date="2021" name="Nat. Commun.">
        <title>Genetic determinants of endophytism in the Arabidopsis root mycobiome.</title>
        <authorList>
            <person name="Mesny F."/>
            <person name="Miyauchi S."/>
            <person name="Thiergart T."/>
            <person name="Pickel B."/>
            <person name="Atanasova L."/>
            <person name="Karlsson M."/>
            <person name="Huettel B."/>
            <person name="Barry K.W."/>
            <person name="Haridas S."/>
            <person name="Chen C."/>
            <person name="Bauer D."/>
            <person name="Andreopoulos W."/>
            <person name="Pangilinan J."/>
            <person name="LaButti K."/>
            <person name="Riley R."/>
            <person name="Lipzen A."/>
            <person name="Clum A."/>
            <person name="Drula E."/>
            <person name="Henrissat B."/>
            <person name="Kohler A."/>
            <person name="Grigoriev I.V."/>
            <person name="Martin F.M."/>
            <person name="Hacquard S."/>
        </authorList>
    </citation>
    <scope>NUCLEOTIDE SEQUENCE</scope>
    <source>
        <strain evidence="2">FSSC 5 MPI-SDFR-AT-0091</strain>
    </source>
</reference>
<feature type="compositionally biased region" description="Polar residues" evidence="1">
    <location>
        <begin position="94"/>
        <end position="105"/>
    </location>
</feature>
<comment type="caution">
    <text evidence="2">The sequence shown here is derived from an EMBL/GenBank/DDBJ whole genome shotgun (WGS) entry which is preliminary data.</text>
</comment>
<evidence type="ECO:0008006" key="4">
    <source>
        <dbReference type="Google" id="ProtNLM"/>
    </source>
</evidence>